<evidence type="ECO:0000256" key="2">
    <source>
        <dbReference type="PROSITE-ProRule" id="PRU00176"/>
    </source>
</evidence>
<dbReference type="SUPFAM" id="SSF54928">
    <property type="entry name" value="RNA-binding domain, RBD"/>
    <property type="match status" value="1"/>
</dbReference>
<feature type="compositionally biased region" description="Gly residues" evidence="3">
    <location>
        <begin position="207"/>
        <end position="216"/>
    </location>
</feature>
<feature type="compositionally biased region" description="Basic residues" evidence="3">
    <location>
        <begin position="14"/>
        <end position="29"/>
    </location>
</feature>
<dbReference type="Pfam" id="PF00076">
    <property type="entry name" value="RRM_1"/>
    <property type="match status" value="1"/>
</dbReference>
<proteinExistence type="predicted"/>
<dbReference type="InterPro" id="IPR025715">
    <property type="entry name" value="FoP_C"/>
</dbReference>
<dbReference type="InterPro" id="IPR035979">
    <property type="entry name" value="RBD_domain_sf"/>
</dbReference>
<dbReference type="GO" id="GO:0003729">
    <property type="term" value="F:mRNA binding"/>
    <property type="evidence" value="ECO:0007669"/>
    <property type="project" value="TreeGrafter"/>
</dbReference>
<sequence length="257" mass="26030">MDIDQSLDAMIKAAPKKKGGGGGKKKAKPGPKGQTTPGKKVGGVKTKVIAKARRGPKASAMAVDTWAHDKFKGPGPAGGTAKLIISNLHPNVTNQDIKELFSQVGQVKKAGLNFDQNGRSKGTAEVILARRQDAMQAIKTYNGVKLDGRPLRIELVGGAPGGVTLSSGVTVTGVRGGGARGPGGGKKVVVKVVPRPGTAKAKAQGAKGAGAQGAGAQGAKKKKKRGPKKPAAKAEPLTQAQLDAQLDSYKGAAAMEA</sequence>
<dbReference type="InterPro" id="IPR012677">
    <property type="entry name" value="Nucleotide-bd_a/b_plait_sf"/>
</dbReference>
<reference evidence="5" key="1">
    <citation type="submission" date="2021-01" db="EMBL/GenBank/DDBJ databases">
        <authorList>
            <person name="Corre E."/>
            <person name="Pelletier E."/>
            <person name="Niang G."/>
            <person name="Scheremetjew M."/>
            <person name="Finn R."/>
            <person name="Kale V."/>
            <person name="Holt S."/>
            <person name="Cochrane G."/>
            <person name="Meng A."/>
            <person name="Brown T."/>
            <person name="Cohen L."/>
        </authorList>
    </citation>
    <scope>NUCLEOTIDE SEQUENCE</scope>
    <source>
        <strain evidence="5">CCAC1681</strain>
    </source>
</reference>
<protein>
    <recommendedName>
        <fullName evidence="4">RRM domain-containing protein</fullName>
    </recommendedName>
</protein>
<accession>A0A7S0D067</accession>
<dbReference type="EMBL" id="HBEN01007013">
    <property type="protein sequence ID" value="CAD8439425.1"/>
    <property type="molecule type" value="Transcribed_RNA"/>
</dbReference>
<dbReference type="AlphaFoldDB" id="A0A7S0D067"/>
<evidence type="ECO:0000313" key="5">
    <source>
        <dbReference type="EMBL" id="CAD8439425.1"/>
    </source>
</evidence>
<dbReference type="GO" id="GO:0005634">
    <property type="term" value="C:nucleus"/>
    <property type="evidence" value="ECO:0007669"/>
    <property type="project" value="TreeGrafter"/>
</dbReference>
<dbReference type="InterPro" id="IPR051229">
    <property type="entry name" value="ALYREF_mRNA_export"/>
</dbReference>
<dbReference type="GO" id="GO:0006406">
    <property type="term" value="P:mRNA export from nucleus"/>
    <property type="evidence" value="ECO:0007669"/>
    <property type="project" value="TreeGrafter"/>
</dbReference>
<dbReference type="SMART" id="SM01218">
    <property type="entry name" value="FoP_duplication"/>
    <property type="match status" value="1"/>
</dbReference>
<feature type="compositionally biased region" description="Low complexity" evidence="3">
    <location>
        <begin position="30"/>
        <end position="45"/>
    </location>
</feature>
<feature type="region of interest" description="Disordered" evidence="3">
    <location>
        <begin position="1"/>
        <end position="45"/>
    </location>
</feature>
<gene>
    <name evidence="5" type="ORF">MSP1401_LOCUS5755</name>
</gene>
<feature type="region of interest" description="Disordered" evidence="3">
    <location>
        <begin position="198"/>
        <end position="243"/>
    </location>
</feature>
<dbReference type="CDD" id="cd12680">
    <property type="entry name" value="RRM_THOC4"/>
    <property type="match status" value="1"/>
</dbReference>
<name>A0A7S0D067_MICPS</name>
<keyword evidence="1 2" id="KW-0694">RNA-binding</keyword>
<dbReference type="SMART" id="SM00360">
    <property type="entry name" value="RRM"/>
    <property type="match status" value="1"/>
</dbReference>
<evidence type="ECO:0000256" key="3">
    <source>
        <dbReference type="SAM" id="MobiDB-lite"/>
    </source>
</evidence>
<dbReference type="Gene3D" id="3.30.70.330">
    <property type="match status" value="1"/>
</dbReference>
<organism evidence="5">
    <name type="scientific">Micromonas pusilla</name>
    <name type="common">Picoplanktonic green alga</name>
    <name type="synonym">Chromulina pusilla</name>
    <dbReference type="NCBI Taxonomy" id="38833"/>
    <lineage>
        <taxon>Eukaryota</taxon>
        <taxon>Viridiplantae</taxon>
        <taxon>Chlorophyta</taxon>
        <taxon>Mamiellophyceae</taxon>
        <taxon>Mamiellales</taxon>
        <taxon>Mamiellaceae</taxon>
        <taxon>Micromonas</taxon>
    </lineage>
</organism>
<dbReference type="PROSITE" id="PS50102">
    <property type="entry name" value="RRM"/>
    <property type="match status" value="1"/>
</dbReference>
<dbReference type="PANTHER" id="PTHR19965">
    <property type="entry name" value="RNA AND EXPORT FACTOR BINDING PROTEIN"/>
    <property type="match status" value="1"/>
</dbReference>
<feature type="domain" description="RRM" evidence="4">
    <location>
        <begin position="81"/>
        <end position="158"/>
    </location>
</feature>
<feature type="compositionally biased region" description="Basic residues" evidence="3">
    <location>
        <begin position="219"/>
        <end position="231"/>
    </location>
</feature>
<evidence type="ECO:0000256" key="1">
    <source>
        <dbReference type="ARBA" id="ARBA00022884"/>
    </source>
</evidence>
<dbReference type="PANTHER" id="PTHR19965:SF35">
    <property type="entry name" value="RNA ANNEALING PROTEIN YRA1"/>
    <property type="match status" value="1"/>
</dbReference>
<evidence type="ECO:0000259" key="4">
    <source>
        <dbReference type="PROSITE" id="PS50102"/>
    </source>
</evidence>
<dbReference type="Pfam" id="PF13865">
    <property type="entry name" value="FoP_duplication"/>
    <property type="match status" value="1"/>
</dbReference>
<dbReference type="InterPro" id="IPR000504">
    <property type="entry name" value="RRM_dom"/>
</dbReference>